<reference evidence="2 3" key="1">
    <citation type="journal article" date="2015" name="Proc. Natl. Acad. Sci. U.S.A.">
        <title>The resurrection genome of Boea hygrometrica: A blueprint for survival of dehydration.</title>
        <authorList>
            <person name="Xiao L."/>
            <person name="Yang G."/>
            <person name="Zhang L."/>
            <person name="Yang X."/>
            <person name="Zhao S."/>
            <person name="Ji Z."/>
            <person name="Zhou Q."/>
            <person name="Hu M."/>
            <person name="Wang Y."/>
            <person name="Chen M."/>
            <person name="Xu Y."/>
            <person name="Jin H."/>
            <person name="Xiao X."/>
            <person name="Hu G."/>
            <person name="Bao F."/>
            <person name="Hu Y."/>
            <person name="Wan P."/>
            <person name="Li L."/>
            <person name="Deng X."/>
            <person name="Kuang T."/>
            <person name="Xiang C."/>
            <person name="Zhu J.K."/>
            <person name="Oliver M.J."/>
            <person name="He Y."/>
        </authorList>
    </citation>
    <scope>NUCLEOTIDE SEQUENCE [LARGE SCALE GENOMIC DNA]</scope>
    <source>
        <strain evidence="3">cv. XS01</strain>
    </source>
</reference>
<feature type="chain" id="PRO_5016347133" evidence="1">
    <location>
        <begin position="20"/>
        <end position="157"/>
    </location>
</feature>
<keyword evidence="1" id="KW-0732">Signal</keyword>
<dbReference type="EMBL" id="KV010639">
    <property type="protein sequence ID" value="KZV27307.1"/>
    <property type="molecule type" value="Genomic_DNA"/>
</dbReference>
<sequence length="157" mass="17035">MTVAIYWLLTLLLTSSLFSSPAGLLAPADVYSSADHEWPTAELATSRPLANFSRQSLAAGSIRNAAFQLNETTSLHFYDWFPKPAAVAMVHMPSRQSQGFAVPLIILLEKVVKADLGEPLKLHPLKVLNNKSVLTYMKKNPAVVQASESSKASGTQP</sequence>
<accession>A0A2Z7B6X0</accession>
<name>A0A2Z7B6X0_9LAMI</name>
<proteinExistence type="predicted"/>
<dbReference type="AlphaFoldDB" id="A0A2Z7B6X0"/>
<protein>
    <submittedName>
        <fullName evidence="2">Uncharacterized protein</fullName>
    </submittedName>
</protein>
<gene>
    <name evidence="2" type="ORF">F511_17211</name>
</gene>
<dbReference type="Proteomes" id="UP000250235">
    <property type="component" value="Unassembled WGS sequence"/>
</dbReference>
<organism evidence="2 3">
    <name type="scientific">Dorcoceras hygrometricum</name>
    <dbReference type="NCBI Taxonomy" id="472368"/>
    <lineage>
        <taxon>Eukaryota</taxon>
        <taxon>Viridiplantae</taxon>
        <taxon>Streptophyta</taxon>
        <taxon>Embryophyta</taxon>
        <taxon>Tracheophyta</taxon>
        <taxon>Spermatophyta</taxon>
        <taxon>Magnoliopsida</taxon>
        <taxon>eudicotyledons</taxon>
        <taxon>Gunneridae</taxon>
        <taxon>Pentapetalae</taxon>
        <taxon>asterids</taxon>
        <taxon>lamiids</taxon>
        <taxon>Lamiales</taxon>
        <taxon>Gesneriaceae</taxon>
        <taxon>Didymocarpoideae</taxon>
        <taxon>Trichosporeae</taxon>
        <taxon>Loxocarpinae</taxon>
        <taxon>Dorcoceras</taxon>
    </lineage>
</organism>
<evidence type="ECO:0000256" key="1">
    <source>
        <dbReference type="SAM" id="SignalP"/>
    </source>
</evidence>
<keyword evidence="3" id="KW-1185">Reference proteome</keyword>
<evidence type="ECO:0000313" key="2">
    <source>
        <dbReference type="EMBL" id="KZV27307.1"/>
    </source>
</evidence>
<feature type="signal peptide" evidence="1">
    <location>
        <begin position="1"/>
        <end position="19"/>
    </location>
</feature>
<evidence type="ECO:0000313" key="3">
    <source>
        <dbReference type="Proteomes" id="UP000250235"/>
    </source>
</evidence>